<evidence type="ECO:0000313" key="3">
    <source>
        <dbReference type="Proteomes" id="UP000316406"/>
    </source>
</evidence>
<dbReference type="Proteomes" id="UP000316406">
    <property type="component" value="Unassembled WGS sequence"/>
</dbReference>
<dbReference type="EMBL" id="VLTK01000023">
    <property type="protein sequence ID" value="TSI11962.1"/>
    <property type="molecule type" value="Genomic_DNA"/>
</dbReference>
<protein>
    <recommendedName>
        <fullName evidence="4">Minor capsid protein</fullName>
    </recommendedName>
</protein>
<proteinExistence type="predicted"/>
<dbReference type="GO" id="GO:0005198">
    <property type="term" value="F:structural molecule activity"/>
    <property type="evidence" value="ECO:0007669"/>
    <property type="project" value="InterPro"/>
</dbReference>
<dbReference type="OrthoDB" id="3197444at2"/>
<dbReference type="AlphaFoldDB" id="A0A556C3G6"/>
<evidence type="ECO:0000313" key="2">
    <source>
        <dbReference type="EMBL" id="TSI11962.1"/>
    </source>
</evidence>
<organism evidence="2 3">
    <name type="scientific">Brevibacterium aurantiacum</name>
    <dbReference type="NCBI Taxonomy" id="273384"/>
    <lineage>
        <taxon>Bacteria</taxon>
        <taxon>Bacillati</taxon>
        <taxon>Actinomycetota</taxon>
        <taxon>Actinomycetes</taxon>
        <taxon>Micrococcales</taxon>
        <taxon>Brevibacteriaceae</taxon>
        <taxon>Brevibacterium</taxon>
    </lineage>
</organism>
<keyword evidence="3" id="KW-1185">Reference proteome</keyword>
<comment type="caution">
    <text evidence="2">The sequence shown here is derived from an EMBL/GenBank/DDBJ whole genome shotgun (WGS) entry which is preliminary data.</text>
</comment>
<sequence>MAISPDFARELVQGIRDVYETATTKLIQTIAREVARGAQGTTGADQRLEAFTLLMAQVDIIIDELRRDVPGAVEKAIAFAYRRGSSVATVDAKDAGVPNAMGGAVASVGRTDAITRLLSDAMRPHEEAVFHIRRRVQDMFDRAVTAAVAQLLTGVGTRQEAARDAVLDLMRSGILTFTDKSGRKWDLASYVEMATRTSAGNAMVEGHTDRLVDLGQDLVIVSNAPEECKICRPFEGEVLSISGDTRGKLSDGKTVMTSVADAKREGLLHPNCRHSLNIYIPGITEAPTRTADPEGDKLRQRQRAYERRVRDWKRRVAMDESTLGKDHPQTRKDRKHLRGVQAEFKAWRDANSRKNLPRRTNITAR</sequence>
<reference evidence="2 3" key="1">
    <citation type="submission" date="2019-07" db="EMBL/GenBank/DDBJ databases">
        <title>Draft genome sequence of Brevibacterium aurantiacum XU54 isolated from Xinjiang China.</title>
        <authorList>
            <person name="Xu X."/>
        </authorList>
    </citation>
    <scope>NUCLEOTIDE SEQUENCE [LARGE SCALE GENOMIC DNA]</scope>
    <source>
        <strain evidence="2 3">XU54</strain>
    </source>
</reference>
<feature type="compositionally biased region" description="Basic and acidic residues" evidence="1">
    <location>
        <begin position="319"/>
        <end position="331"/>
    </location>
</feature>
<dbReference type="RefSeq" id="WP_143924547.1">
    <property type="nucleotide sequence ID" value="NZ_VLTK01000023.1"/>
</dbReference>
<evidence type="ECO:0008006" key="4">
    <source>
        <dbReference type="Google" id="ProtNLM"/>
    </source>
</evidence>
<accession>A0A556C3G6</accession>
<dbReference type="InterPro" id="IPR009319">
    <property type="entry name" value="Phage_A118_VSP1"/>
</dbReference>
<name>A0A556C3G6_BREAU</name>
<evidence type="ECO:0000256" key="1">
    <source>
        <dbReference type="SAM" id="MobiDB-lite"/>
    </source>
</evidence>
<gene>
    <name evidence="2" type="ORF">FO013_21195</name>
</gene>
<feature type="region of interest" description="Disordered" evidence="1">
    <location>
        <begin position="319"/>
        <end position="339"/>
    </location>
</feature>
<dbReference type="Pfam" id="PF06152">
    <property type="entry name" value="Phage_min_cap2"/>
    <property type="match status" value="1"/>
</dbReference>